<sequence>MPADSPRPAAVTLGVPTFTPAELHKQLDAVLGKGASGTVYSLRDFPGLAAKEILLDGLDQRSIDAAKLELATLPALSHPGILRYHQVIEDDSFIYIVMDRHDGTLECLLIEHKRKKTHVSNRLVCSIARQIAGALAYLCNASGVDAKGEPFRGLVHRDLKPVNILVAADGEQFILADFGLCKDALRSGTTLAGTKPYMAPETLLYNSTSPASDIWSLGVIIYELATLKRPNFLEGREPKDVFIDGWKPDLSDMKNDFIRGILERIFVLDPKKRPTAKELADIFQTPSTSYEGHSPHTTAWEAALDNANARIAALERERSIMSAEINTLKSTIAAQATEMSALRKELEALKLANEHVSKHDEQASRVKETLALEAIDDRGVTTLMKAATRNDVEAVKALVTKQKKLRNSDGRTALMHAAESGSTDALRILLEYEKGMRDNQDHNALYHALKNGHTEAAKVIVPHEDPTDGSGITALMRAAVRGDIEAVRLLIPLQKEMRDNDGNTALVRALKNRHEGTAMLLHRYEALSWTSLMRAAAAGDIEAAKQHLSDKDKKNEDGDTALMIAARADHENIVELLDPTDENGVTALMRATIKGDVETARALMHLQKRRAAKCVMINGRSASHGTALMMAAACGHADVVELLVEYEGGMKDTTGQTALMFAALNGHRECVKLLLEETCMQDNDGVTALMYAAQQGHEKVVKVLLEHEKGIVDNKGNTAFMHALKNKYEDIALLLREFEAPSWTPLMCAAFTGDIELVKQYLSDKDTRNIDGDTALILAARAGHGDIVELLDPTDKDGVTVLMRAAEEGDVKAVKALVSGQKKLRDSNGKTALMHAAQRGCKEAIEVLLEHEKGIRDNQNHNALYHALKTGHMEVVGVLIEDDDPTDENGVTALMRAADRGDTEMVELLAPLQKGLKDGDGCTAFIHALANKCTNTALLLRESEAPSWTPLMHAAASGDIETARQHLSDKDKKNDDGDNAYALASKAGQGAILELLDPTDENGVTALMRAAERGDVKAVRALIPLQKGRTAGYVMINGWRISHGTALMRAAAYGHAEVVNLLVEKEEGMQDKDGVTALMCAAWSGHAECAKLLLEKEGGMKTNYGWTALMGAAKNGHTECVRLLLNKEGGMHDIPDLTALMWAALNGHRECVKLLLKKEWGVQTSGGWTALMHAAQNGHADCVKLLLEKEVGMQNKDGWSALMRAAARGHKQVVELLTEEGGLKNNDHQTALMWVACNCHSELVKLLLEKEGGVQDKDGETALMKAAGVGRLDCAKLLLEKEAGLQDRNGWTALMHAVRWNRLECARFLAEREKDMKTIRERFGCPPGTTALDVAKKMGRTEIVSILSE</sequence>
<dbReference type="SMART" id="SM00248">
    <property type="entry name" value="ANK"/>
    <property type="match status" value="28"/>
</dbReference>
<feature type="binding site" evidence="4">
    <location>
        <position position="51"/>
    </location>
    <ligand>
        <name>ATP</name>
        <dbReference type="ChEBI" id="CHEBI:30616"/>
    </ligand>
</feature>
<feature type="repeat" description="ANK" evidence="3">
    <location>
        <begin position="1197"/>
        <end position="1229"/>
    </location>
</feature>
<feature type="region of interest" description="Disordered" evidence="6">
    <location>
        <begin position="960"/>
        <end position="979"/>
    </location>
</feature>
<evidence type="ECO:0000256" key="2">
    <source>
        <dbReference type="ARBA" id="ARBA00022840"/>
    </source>
</evidence>
<dbReference type="InterPro" id="IPR036770">
    <property type="entry name" value="Ankyrin_rpt-contain_sf"/>
</dbReference>
<dbReference type="PROSITE" id="PS50297">
    <property type="entry name" value="ANK_REP_REGION"/>
    <property type="match status" value="5"/>
</dbReference>
<reference evidence="8 9" key="1">
    <citation type="journal article" date="2015" name="Mol. Biochem. Parasitol.">
        <title>Identification of polymorphic genes for use in assemblage B genotyping assays through comparative genomics of multiple assemblage B Giardia duodenalis isolates.</title>
        <authorList>
            <person name="Wielinga C."/>
            <person name="Thompson R.C."/>
            <person name="Monis P."/>
            <person name="Ryan U."/>
        </authorList>
    </citation>
    <scope>NUCLEOTIDE SEQUENCE [LARGE SCALE GENOMIC DNA]</scope>
    <source>
        <strain evidence="8 9">BAH15c1</strain>
    </source>
</reference>
<dbReference type="SUPFAM" id="SSF56112">
    <property type="entry name" value="Protein kinase-like (PK-like)"/>
    <property type="match status" value="1"/>
</dbReference>
<dbReference type="Pfam" id="PF00069">
    <property type="entry name" value="Pkinase"/>
    <property type="match status" value="1"/>
</dbReference>
<dbReference type="PANTHER" id="PTHR24120">
    <property type="entry name" value="GH07239P"/>
    <property type="match status" value="1"/>
</dbReference>
<keyword evidence="5" id="KW-0175">Coiled coil</keyword>
<accession>A0A132NXJ9</accession>
<dbReference type="SUPFAM" id="SSF48403">
    <property type="entry name" value="Ankyrin repeat"/>
    <property type="match status" value="4"/>
</dbReference>
<dbReference type="InterPro" id="IPR000719">
    <property type="entry name" value="Prot_kinase_dom"/>
</dbReference>
<organism evidence="8 9">
    <name type="scientific">Giardia duodenalis assemblage B</name>
    <dbReference type="NCBI Taxonomy" id="1394984"/>
    <lineage>
        <taxon>Eukaryota</taxon>
        <taxon>Metamonada</taxon>
        <taxon>Diplomonadida</taxon>
        <taxon>Hexamitidae</taxon>
        <taxon>Giardiinae</taxon>
        <taxon>Giardia</taxon>
    </lineage>
</organism>
<evidence type="ECO:0000256" key="1">
    <source>
        <dbReference type="ARBA" id="ARBA00022741"/>
    </source>
</evidence>
<gene>
    <name evidence="8" type="ORF">QR46_1159</name>
</gene>
<dbReference type="Pfam" id="PF12796">
    <property type="entry name" value="Ank_2"/>
    <property type="match status" value="10"/>
</dbReference>
<dbReference type="PANTHER" id="PTHR24120:SF4">
    <property type="entry name" value="GH07239P"/>
    <property type="match status" value="1"/>
</dbReference>
<dbReference type="InterPro" id="IPR017441">
    <property type="entry name" value="Protein_kinase_ATP_BS"/>
</dbReference>
<evidence type="ECO:0000313" key="8">
    <source>
        <dbReference type="EMBL" id="KWX14798.1"/>
    </source>
</evidence>
<feature type="repeat" description="ANK" evidence="3">
    <location>
        <begin position="654"/>
        <end position="676"/>
    </location>
</feature>
<dbReference type="Proteomes" id="UP000070089">
    <property type="component" value="Unassembled WGS sequence"/>
</dbReference>
<dbReference type="EMBL" id="JXTI01000022">
    <property type="protein sequence ID" value="KWX14798.1"/>
    <property type="molecule type" value="Genomic_DNA"/>
</dbReference>
<evidence type="ECO:0000256" key="4">
    <source>
        <dbReference type="PROSITE-ProRule" id="PRU10141"/>
    </source>
</evidence>
<dbReference type="OrthoDB" id="20872at2759"/>
<dbReference type="Gene3D" id="3.30.200.20">
    <property type="entry name" value="Phosphorylase Kinase, domain 1"/>
    <property type="match status" value="1"/>
</dbReference>
<feature type="repeat" description="ANK" evidence="3">
    <location>
        <begin position="1258"/>
        <end position="1290"/>
    </location>
</feature>
<feature type="repeat" description="ANK" evidence="3">
    <location>
        <begin position="684"/>
        <end position="707"/>
    </location>
</feature>
<dbReference type="InterPro" id="IPR008271">
    <property type="entry name" value="Ser/Thr_kinase_AS"/>
</dbReference>
<dbReference type="PROSITE" id="PS00107">
    <property type="entry name" value="PROTEIN_KINASE_ATP"/>
    <property type="match status" value="1"/>
</dbReference>
<feature type="compositionally biased region" description="Basic and acidic residues" evidence="6">
    <location>
        <begin position="961"/>
        <end position="976"/>
    </location>
</feature>
<name>A0A132NXJ9_GIAIN</name>
<keyword evidence="2 4" id="KW-0067">ATP-binding</keyword>
<dbReference type="CDD" id="cd00180">
    <property type="entry name" value="PKc"/>
    <property type="match status" value="1"/>
</dbReference>
<dbReference type="VEuPathDB" id="GiardiaDB:QR46_1159"/>
<dbReference type="GO" id="GO:0005524">
    <property type="term" value="F:ATP binding"/>
    <property type="evidence" value="ECO:0007669"/>
    <property type="project" value="UniProtKB-UniRule"/>
</dbReference>
<dbReference type="Gene3D" id="1.10.510.10">
    <property type="entry name" value="Transferase(Phosphotransferase) domain 1"/>
    <property type="match status" value="1"/>
</dbReference>
<dbReference type="PROSITE" id="PS50011">
    <property type="entry name" value="PROTEIN_KINASE_DOM"/>
    <property type="match status" value="1"/>
</dbReference>
<feature type="coiled-coil region" evidence="5">
    <location>
        <begin position="297"/>
        <end position="359"/>
    </location>
</feature>
<dbReference type="Gene3D" id="1.25.40.20">
    <property type="entry name" value="Ankyrin repeat-containing domain"/>
    <property type="match status" value="11"/>
</dbReference>
<dbReference type="GO" id="GO:0004672">
    <property type="term" value="F:protein kinase activity"/>
    <property type="evidence" value="ECO:0007669"/>
    <property type="project" value="InterPro"/>
</dbReference>
<dbReference type="PROSITE" id="PS50088">
    <property type="entry name" value="ANK_REPEAT"/>
    <property type="match status" value="6"/>
</dbReference>
<dbReference type="Pfam" id="PF00023">
    <property type="entry name" value="Ank"/>
    <property type="match status" value="1"/>
</dbReference>
<dbReference type="InterPro" id="IPR011009">
    <property type="entry name" value="Kinase-like_dom_sf"/>
</dbReference>
<feature type="repeat" description="ANK" evidence="3">
    <location>
        <begin position="409"/>
        <end position="431"/>
    </location>
</feature>
<dbReference type="PROSITE" id="PS00108">
    <property type="entry name" value="PROTEIN_KINASE_ST"/>
    <property type="match status" value="1"/>
</dbReference>
<keyword evidence="3" id="KW-0040">ANK repeat</keyword>
<comment type="caution">
    <text evidence="8">The sequence shown here is derived from an EMBL/GenBank/DDBJ whole genome shotgun (WGS) entry which is preliminary data.</text>
</comment>
<proteinExistence type="predicted"/>
<dbReference type="SMART" id="SM00220">
    <property type="entry name" value="S_TKc"/>
    <property type="match status" value="1"/>
</dbReference>
<evidence type="ECO:0000313" key="9">
    <source>
        <dbReference type="Proteomes" id="UP000070089"/>
    </source>
</evidence>
<protein>
    <submittedName>
        <fullName evidence="8">Protein 21.1</fullName>
    </submittedName>
</protein>
<keyword evidence="1 4" id="KW-0547">Nucleotide-binding</keyword>
<dbReference type="InterPro" id="IPR002110">
    <property type="entry name" value="Ankyrin_rpt"/>
</dbReference>
<evidence type="ECO:0000256" key="5">
    <source>
        <dbReference type="SAM" id="Coils"/>
    </source>
</evidence>
<feature type="domain" description="Protein kinase" evidence="7">
    <location>
        <begin position="25"/>
        <end position="288"/>
    </location>
</feature>
<evidence type="ECO:0000256" key="3">
    <source>
        <dbReference type="PROSITE-ProRule" id="PRU00023"/>
    </source>
</evidence>
<evidence type="ECO:0000259" key="7">
    <source>
        <dbReference type="PROSITE" id="PS50011"/>
    </source>
</evidence>
<evidence type="ECO:0000256" key="6">
    <source>
        <dbReference type="SAM" id="MobiDB-lite"/>
    </source>
</evidence>
<feature type="repeat" description="ANK" evidence="3">
    <location>
        <begin position="1166"/>
        <end position="1198"/>
    </location>
</feature>